<dbReference type="InterPro" id="IPR007632">
    <property type="entry name" value="Anoctamin"/>
</dbReference>
<dbReference type="RefSeq" id="XP_022244293.1">
    <property type="nucleotide sequence ID" value="XM_022388585.1"/>
</dbReference>
<dbReference type="Pfam" id="PF04547">
    <property type="entry name" value="Anoctamin"/>
    <property type="match status" value="1"/>
</dbReference>
<evidence type="ECO:0000256" key="7">
    <source>
        <dbReference type="ARBA" id="ARBA00023180"/>
    </source>
</evidence>
<dbReference type="PANTHER" id="PTHR12308:SF84">
    <property type="entry name" value="ANOCTAMIN"/>
    <property type="match status" value="1"/>
</dbReference>
<keyword evidence="11" id="KW-1185">Reference proteome</keyword>
<evidence type="ECO:0000256" key="1">
    <source>
        <dbReference type="ARBA" id="ARBA00004651"/>
    </source>
</evidence>
<keyword evidence="6 8" id="KW-0472">Membrane</keyword>
<organism evidence="11 12">
    <name type="scientific">Limulus polyphemus</name>
    <name type="common">Atlantic horseshoe crab</name>
    <dbReference type="NCBI Taxonomy" id="6850"/>
    <lineage>
        <taxon>Eukaryota</taxon>
        <taxon>Metazoa</taxon>
        <taxon>Ecdysozoa</taxon>
        <taxon>Arthropoda</taxon>
        <taxon>Chelicerata</taxon>
        <taxon>Merostomata</taxon>
        <taxon>Xiphosura</taxon>
        <taxon>Limulidae</taxon>
        <taxon>Limulus</taxon>
    </lineage>
</organism>
<evidence type="ECO:0000256" key="4">
    <source>
        <dbReference type="ARBA" id="ARBA00022692"/>
    </source>
</evidence>
<evidence type="ECO:0000256" key="3">
    <source>
        <dbReference type="ARBA" id="ARBA00022475"/>
    </source>
</evidence>
<feature type="domain" description="Anoctamin transmembrane" evidence="9">
    <location>
        <begin position="49"/>
        <end position="291"/>
    </location>
</feature>
<evidence type="ECO:0000259" key="9">
    <source>
        <dbReference type="Pfam" id="PF04547"/>
    </source>
</evidence>
<feature type="transmembrane region" description="Helical" evidence="8">
    <location>
        <begin position="139"/>
        <end position="158"/>
    </location>
</feature>
<evidence type="ECO:0000256" key="8">
    <source>
        <dbReference type="RuleBase" id="RU280814"/>
    </source>
</evidence>
<dbReference type="Proteomes" id="UP000694941">
    <property type="component" value="Unplaced"/>
</dbReference>
<evidence type="ECO:0000256" key="5">
    <source>
        <dbReference type="ARBA" id="ARBA00022989"/>
    </source>
</evidence>
<evidence type="ECO:0000313" key="12">
    <source>
        <dbReference type="RefSeq" id="XP_022244293.1"/>
    </source>
</evidence>
<feature type="transmembrane region" description="Helical" evidence="8">
    <location>
        <begin position="260"/>
        <end position="281"/>
    </location>
</feature>
<reference evidence="12" key="1">
    <citation type="submission" date="2025-08" db="UniProtKB">
        <authorList>
            <consortium name="RefSeq"/>
        </authorList>
    </citation>
    <scope>IDENTIFICATION</scope>
    <source>
        <tissue evidence="12">Muscle</tissue>
    </source>
</reference>
<keyword evidence="5 8" id="KW-1133">Transmembrane helix</keyword>
<dbReference type="Pfam" id="PF16178">
    <property type="entry name" value="Anoct_dimer"/>
    <property type="match status" value="1"/>
</dbReference>
<gene>
    <name evidence="12" type="primary">LOC111086283</name>
</gene>
<evidence type="ECO:0000313" key="11">
    <source>
        <dbReference type="Proteomes" id="UP000694941"/>
    </source>
</evidence>
<keyword evidence="7" id="KW-0325">Glycoprotein</keyword>
<dbReference type="GeneID" id="111086283"/>
<feature type="transmembrane region" description="Helical" evidence="8">
    <location>
        <begin position="58"/>
        <end position="84"/>
    </location>
</feature>
<accession>A0ABM1SKY7</accession>
<comment type="subcellular location">
    <subcellularLocation>
        <location evidence="1">Cell membrane</location>
        <topology evidence="1">Multi-pass membrane protein</topology>
    </subcellularLocation>
    <subcellularLocation>
        <location evidence="8">Membrane</location>
        <topology evidence="8">Multi-pass membrane protein</topology>
    </subcellularLocation>
</comment>
<feature type="transmembrane region" description="Helical" evidence="8">
    <location>
        <begin position="220"/>
        <end position="248"/>
    </location>
</feature>
<comment type="similarity">
    <text evidence="2 8">Belongs to the anoctamin family.</text>
</comment>
<protein>
    <recommendedName>
        <fullName evidence="8">Anoctamin</fullName>
    </recommendedName>
</protein>
<dbReference type="InterPro" id="IPR032394">
    <property type="entry name" value="Anoct_dimer"/>
</dbReference>
<evidence type="ECO:0000259" key="10">
    <source>
        <dbReference type="Pfam" id="PF16178"/>
    </source>
</evidence>
<name>A0ABM1SKY7_LIMPO</name>
<keyword evidence="3" id="KW-1003">Cell membrane</keyword>
<keyword evidence="4 8" id="KW-0812">Transmembrane</keyword>
<evidence type="ECO:0000256" key="2">
    <source>
        <dbReference type="ARBA" id="ARBA00009671"/>
    </source>
</evidence>
<proteinExistence type="inferred from homology"/>
<dbReference type="PANTHER" id="PTHR12308">
    <property type="entry name" value="ANOCTAMIN"/>
    <property type="match status" value="1"/>
</dbReference>
<sequence>MKKMLVQKEGHYIGESVGKGEPGYCERTILYNEWARPACWYKTQPLFLIKRYFGEKTAFYFTWLGFYTTMLIPAAVFGILTMLYGFSTIKTSKSVQEICDEKISGNIIMCPLCNKHCGFWHLKDMCIYSMITHAFDNPATVSFAVLMSFWASIFIALWKRKQAQTAWEWNLSGVEHTLEIVRPEYEAKVFTYKLNPVTMMFEPFLPSWSKVGRIVGSSSIVFLLLLAVMGAVFGVIVYRIIIVTLMISSETIFWRNNAKIVTSFTASLLNLVFIVIMDMVYRKLAVRLTEMGLTTKGSLQCLML</sequence>
<comment type="caution">
    <text evidence="8">Lacks conserved residue(s) required for the propagation of feature annotation.</text>
</comment>
<evidence type="ECO:0000256" key="6">
    <source>
        <dbReference type="ARBA" id="ARBA00023136"/>
    </source>
</evidence>
<feature type="domain" description="Anoctamin dimerisation" evidence="10">
    <location>
        <begin position="24"/>
        <end position="46"/>
    </location>
</feature>
<dbReference type="InterPro" id="IPR049452">
    <property type="entry name" value="Anoctamin_TM"/>
</dbReference>